<keyword evidence="2" id="KW-1185">Reference proteome</keyword>
<evidence type="ECO:0000313" key="1">
    <source>
        <dbReference type="EMBL" id="CAH1795288.1"/>
    </source>
</evidence>
<dbReference type="Proteomes" id="UP000749559">
    <property type="component" value="Unassembled WGS sequence"/>
</dbReference>
<organism evidence="1 2">
    <name type="scientific">Owenia fusiformis</name>
    <name type="common">Polychaete worm</name>
    <dbReference type="NCBI Taxonomy" id="6347"/>
    <lineage>
        <taxon>Eukaryota</taxon>
        <taxon>Metazoa</taxon>
        <taxon>Spiralia</taxon>
        <taxon>Lophotrochozoa</taxon>
        <taxon>Annelida</taxon>
        <taxon>Polychaeta</taxon>
        <taxon>Sedentaria</taxon>
        <taxon>Canalipalpata</taxon>
        <taxon>Sabellida</taxon>
        <taxon>Oweniida</taxon>
        <taxon>Oweniidae</taxon>
        <taxon>Owenia</taxon>
    </lineage>
</organism>
<reference evidence="1" key="1">
    <citation type="submission" date="2022-03" db="EMBL/GenBank/DDBJ databases">
        <authorList>
            <person name="Martin C."/>
        </authorList>
    </citation>
    <scope>NUCLEOTIDE SEQUENCE</scope>
</reference>
<feature type="non-terminal residue" evidence="1">
    <location>
        <position position="1"/>
    </location>
</feature>
<name>A0A8S4PUP9_OWEFU</name>
<sequence length="106" mass="11922">ISIDKFLNLVQPSMTFSEPFNWSGFMMNIQTVINDFPQMLQAIQLPASIETFLGLRQSFSDLAAAWASVQLPGMSSDPVQDITNLLIQAMPLVEATEYWDEIRPVL</sequence>
<dbReference type="EMBL" id="CAIIXF020000009">
    <property type="protein sequence ID" value="CAH1795288.1"/>
    <property type="molecule type" value="Genomic_DNA"/>
</dbReference>
<gene>
    <name evidence="1" type="ORF">OFUS_LOCUS19850</name>
</gene>
<dbReference type="AlphaFoldDB" id="A0A8S4PUP9"/>
<evidence type="ECO:0000313" key="2">
    <source>
        <dbReference type="Proteomes" id="UP000749559"/>
    </source>
</evidence>
<feature type="non-terminal residue" evidence="1">
    <location>
        <position position="106"/>
    </location>
</feature>
<protein>
    <submittedName>
        <fullName evidence="1">Uncharacterized protein</fullName>
    </submittedName>
</protein>
<accession>A0A8S4PUP9</accession>
<comment type="caution">
    <text evidence="1">The sequence shown here is derived from an EMBL/GenBank/DDBJ whole genome shotgun (WGS) entry which is preliminary data.</text>
</comment>
<proteinExistence type="predicted"/>